<reference evidence="1 2" key="1">
    <citation type="submission" date="2019-10" db="EMBL/GenBank/DDBJ databases">
        <title>Nonomuraea sp. nov., isolated from Phyllanthus amarus.</title>
        <authorList>
            <person name="Klykleung N."/>
            <person name="Tanasupawat S."/>
        </authorList>
    </citation>
    <scope>NUCLEOTIDE SEQUENCE [LARGE SCALE GENOMIC DNA]</scope>
    <source>
        <strain evidence="1 2">CR1-09</strain>
    </source>
</reference>
<name>A0A5N6BWZ0_9ACTN</name>
<comment type="caution">
    <text evidence="1">The sequence shown here is derived from an EMBL/GenBank/DDBJ whole genome shotgun (WGS) entry which is preliminary data.</text>
</comment>
<dbReference type="Proteomes" id="UP000313066">
    <property type="component" value="Unassembled WGS sequence"/>
</dbReference>
<organism evidence="1 2">
    <name type="scientific">Microbispora catharanthi</name>
    <dbReference type="NCBI Taxonomy" id="1712871"/>
    <lineage>
        <taxon>Bacteria</taxon>
        <taxon>Bacillati</taxon>
        <taxon>Actinomycetota</taxon>
        <taxon>Actinomycetes</taxon>
        <taxon>Streptosporangiales</taxon>
        <taxon>Streptosporangiaceae</taxon>
        <taxon>Microbispora</taxon>
    </lineage>
</organism>
<evidence type="ECO:0000313" key="1">
    <source>
        <dbReference type="EMBL" id="KAB8184977.1"/>
    </source>
</evidence>
<evidence type="ECO:0000313" key="2">
    <source>
        <dbReference type="Proteomes" id="UP000313066"/>
    </source>
</evidence>
<accession>A0A5N6BWZ0</accession>
<proteinExistence type="predicted"/>
<gene>
    <name evidence="1" type="ORF">FH610_013850</name>
</gene>
<sequence length="642" mass="68769">MDRFVKELEHARGVIGERAEAVRRVFAARGLPAASLSPVGEVERWIDERLPDLRRRHRMAVSLSHAPSWSPGSLVPYDEKNLLGSAEARRLGGALAAAYKDVDPDAPFDFHLVDKYRKLVEDLAAHADDSEFAAAFFAGIGVRRTVELPRRLRQVLQENVDEAARTASRAFGSAVSGGSAVPGFAAVAAAVRTRADDEEDRRDIGDLLSAGRLPTEWLAEVVAAQVFLPGETTRGETLTPYLEALAADPAAARLAIALATRNNPLPRDAAARLLTRPGLGSRDRRPDLVTFLRDLNDRAAVDATSADAFGRMLAAASGAYDEKDGAHSDVAARFAFAVVTGTSAFRFAPPTRVHLAEIAGAYATEMTEGANLGDSNQLLPSAFGPVESRVPGLSPAFRLSPEDTYRFLLTFAGGESDRRPFDQGMGDLAKRLVGVNVPPMLKAADPSRLDDLFAALGNVRGFELAAAEKHLKALDDVAERNDIADDMAWDVSQLVLGKALPQGELLWLMLDQGRGLLNNISPGEETNVERLRDSDDAETLGRQHTVAGLLLGAGFPAAVSPKDYQATCPPGVAIADGEGNLRPFPAIAQSGNQGLRALDQWFIANGLGGDEQLSLGQSSQRWADRFDGNKQRAQARAELLGG</sequence>
<keyword evidence="2" id="KW-1185">Reference proteome</keyword>
<dbReference type="RefSeq" id="WP_139574764.1">
    <property type="nucleotide sequence ID" value="NZ_VDMA02000006.1"/>
</dbReference>
<dbReference type="EMBL" id="VDMA02000006">
    <property type="protein sequence ID" value="KAB8184977.1"/>
    <property type="molecule type" value="Genomic_DNA"/>
</dbReference>
<dbReference type="AlphaFoldDB" id="A0A5N6BWZ0"/>
<protein>
    <submittedName>
        <fullName evidence="1">Uncharacterized protein</fullName>
    </submittedName>
</protein>